<dbReference type="SUPFAM" id="SSF51556">
    <property type="entry name" value="Metallo-dependent hydrolases"/>
    <property type="match status" value="1"/>
</dbReference>
<dbReference type="Gene3D" id="3.20.20.140">
    <property type="entry name" value="Metal-dependent hydrolases"/>
    <property type="match status" value="1"/>
</dbReference>
<protein>
    <submittedName>
        <fullName evidence="5">TatD-like DNA-binding protein/hydrolase</fullName>
    </submittedName>
</protein>
<dbReference type="AlphaFoldDB" id="A0A5B8XJE0"/>
<dbReference type="InterPro" id="IPR001130">
    <property type="entry name" value="TatD-like"/>
</dbReference>
<feature type="binding site" evidence="4">
    <location>
        <position position="155"/>
    </location>
    <ligand>
        <name>a divalent metal cation</name>
        <dbReference type="ChEBI" id="CHEBI:60240"/>
        <label>2</label>
    </ligand>
</feature>
<evidence type="ECO:0000256" key="3">
    <source>
        <dbReference type="ARBA" id="ARBA00022801"/>
    </source>
</evidence>
<dbReference type="OrthoDB" id="9810005at2"/>
<accession>A0A5B8XJE0</accession>
<evidence type="ECO:0000256" key="2">
    <source>
        <dbReference type="ARBA" id="ARBA00022723"/>
    </source>
</evidence>
<dbReference type="PIRSF" id="PIRSF005902">
    <property type="entry name" value="DNase_TatD"/>
    <property type="match status" value="1"/>
</dbReference>
<feature type="binding site" evidence="4">
    <location>
        <position position="205"/>
    </location>
    <ligand>
        <name>a divalent metal cation</name>
        <dbReference type="ChEBI" id="CHEBI:60240"/>
        <label>1</label>
    </ligand>
</feature>
<dbReference type="FunFam" id="3.20.20.140:FF:000005">
    <property type="entry name" value="TatD family hydrolase"/>
    <property type="match status" value="1"/>
</dbReference>
<feature type="binding site" evidence="4">
    <location>
        <position position="6"/>
    </location>
    <ligand>
        <name>a divalent metal cation</name>
        <dbReference type="ChEBI" id="CHEBI:60240"/>
        <label>1</label>
    </ligand>
</feature>
<evidence type="ECO:0000313" key="6">
    <source>
        <dbReference type="Proteomes" id="UP000321934"/>
    </source>
</evidence>
<dbReference type="RefSeq" id="WP_146821447.1">
    <property type="nucleotide sequence ID" value="NZ_CP029077.1"/>
</dbReference>
<evidence type="ECO:0000313" key="5">
    <source>
        <dbReference type="EMBL" id="QED23934.1"/>
    </source>
</evidence>
<dbReference type="GO" id="GO:0016788">
    <property type="term" value="F:hydrolase activity, acting on ester bonds"/>
    <property type="evidence" value="ECO:0007669"/>
    <property type="project" value="InterPro"/>
</dbReference>
<dbReference type="InterPro" id="IPR015991">
    <property type="entry name" value="TatD/YcfH-like"/>
</dbReference>
<feature type="binding site" evidence="4">
    <location>
        <position position="8"/>
    </location>
    <ligand>
        <name>a divalent metal cation</name>
        <dbReference type="ChEBI" id="CHEBI:60240"/>
        <label>1</label>
    </ligand>
</feature>
<evidence type="ECO:0000256" key="1">
    <source>
        <dbReference type="ARBA" id="ARBA00009275"/>
    </source>
</evidence>
<gene>
    <name evidence="5" type="ORF">Deia_01156</name>
</gene>
<dbReference type="GO" id="GO:0046872">
    <property type="term" value="F:metal ion binding"/>
    <property type="evidence" value="ECO:0007669"/>
    <property type="project" value="UniProtKB-KW"/>
</dbReference>
<name>A0A5B8XJE0_9RICK</name>
<comment type="similarity">
    <text evidence="1">Belongs to the metallo-dependent hydrolases superfamily. TatD-type hydrolase family.</text>
</comment>
<dbReference type="PROSITE" id="PS01137">
    <property type="entry name" value="TATD_1"/>
    <property type="match status" value="1"/>
</dbReference>
<dbReference type="Pfam" id="PF01026">
    <property type="entry name" value="TatD_DNase"/>
    <property type="match status" value="1"/>
</dbReference>
<keyword evidence="3 5" id="KW-0378">Hydrolase</keyword>
<keyword evidence="5" id="KW-0238">DNA-binding</keyword>
<dbReference type="PANTHER" id="PTHR46124:SF2">
    <property type="entry name" value="D-AMINOACYL-TRNA DEACYLASE"/>
    <property type="match status" value="1"/>
</dbReference>
<proteinExistence type="inferred from homology"/>
<reference evidence="5 6" key="1">
    <citation type="journal article" date="2019" name="ISME J.">
        <title>Deianiraea, an extracellular bacterium associated with the ciliate Paramecium, suggests an alternative scenario for the evolution of Rickettsiales.</title>
        <authorList>
            <person name="Castelli M."/>
            <person name="Sabaneyeva E."/>
            <person name="Lanzoni O."/>
            <person name="Lebedeva N."/>
            <person name="Floriano A.M."/>
            <person name="Gaiarsa S."/>
            <person name="Benken K."/>
            <person name="Modeo L."/>
            <person name="Bandi C."/>
            <person name="Potekhin A."/>
            <person name="Sassera D."/>
            <person name="Petroni G."/>
        </authorList>
    </citation>
    <scope>NUCLEOTIDE SEQUENCE [LARGE SCALE GENOMIC DNA]</scope>
    <source>
        <strain evidence="5">CyL4-1</strain>
    </source>
</reference>
<dbReference type="InterPro" id="IPR032466">
    <property type="entry name" value="Metal_Hydrolase"/>
</dbReference>
<keyword evidence="6" id="KW-1185">Reference proteome</keyword>
<dbReference type="GO" id="GO:0003677">
    <property type="term" value="F:DNA binding"/>
    <property type="evidence" value="ECO:0007669"/>
    <property type="project" value="UniProtKB-KW"/>
</dbReference>
<sequence>MLIDTHCHLDYIIRDGSDIDDIINKSSLSGVDKIITISTLTEKFDEMILPIINKYSNVYCSIGTHPDNVDIDTFDYEFALKKCNDFKKIICIGETGIDLYRPDSNPSLKNQRLSFEKHLELGKNINLPTIVHSRAAEQETIDVVSNFKSNKIVMHCFTGSLDFARKCLNLGAYISISGIVTFKNASEIRELLDFIPLDRMLIETDAPFLAPVPYRGKQNQPAFLKDTAIYISEYLKLEFEKFAEIITKNVNILFNI</sequence>
<dbReference type="GO" id="GO:0004536">
    <property type="term" value="F:DNA nuclease activity"/>
    <property type="evidence" value="ECO:0007669"/>
    <property type="project" value="InterPro"/>
</dbReference>
<feature type="binding site" evidence="4">
    <location>
        <position position="132"/>
    </location>
    <ligand>
        <name>a divalent metal cation</name>
        <dbReference type="ChEBI" id="CHEBI:60240"/>
        <label>2</label>
    </ligand>
</feature>
<dbReference type="EMBL" id="CP029077">
    <property type="protein sequence ID" value="QED23934.1"/>
    <property type="molecule type" value="Genomic_DNA"/>
</dbReference>
<organism evidence="5 6">
    <name type="scientific">Candidatus Deianiraea vastatrix</name>
    <dbReference type="NCBI Taxonomy" id="2163644"/>
    <lineage>
        <taxon>Bacteria</taxon>
        <taxon>Pseudomonadati</taxon>
        <taxon>Pseudomonadota</taxon>
        <taxon>Alphaproteobacteria</taxon>
        <taxon>Rickettsiales</taxon>
        <taxon>Candidatus Deianiraeaceae</taxon>
        <taxon>Candidatus Deianiraea</taxon>
    </lineage>
</organism>
<dbReference type="PANTHER" id="PTHR46124">
    <property type="entry name" value="D-AMINOACYL-TRNA DEACYLASE"/>
    <property type="match status" value="1"/>
</dbReference>
<dbReference type="CDD" id="cd01310">
    <property type="entry name" value="TatD_DNAse"/>
    <property type="match status" value="1"/>
</dbReference>
<keyword evidence="2 4" id="KW-0479">Metal-binding</keyword>
<evidence type="ECO:0000256" key="4">
    <source>
        <dbReference type="PIRSR" id="PIRSR005902-1"/>
    </source>
</evidence>
<dbReference type="Proteomes" id="UP000321934">
    <property type="component" value="Chromosome"/>
</dbReference>
<feature type="binding site" evidence="4">
    <location>
        <position position="94"/>
    </location>
    <ligand>
        <name>a divalent metal cation</name>
        <dbReference type="ChEBI" id="CHEBI:60240"/>
        <label>1</label>
    </ligand>
</feature>
<dbReference type="InterPro" id="IPR018228">
    <property type="entry name" value="DNase_TatD-rel_CS"/>
</dbReference>
<dbReference type="NCBIfam" id="TIGR00010">
    <property type="entry name" value="YchF/TatD family DNA exonuclease"/>
    <property type="match status" value="1"/>
</dbReference>